<gene>
    <name evidence="2" type="ORF">C8D82_10347</name>
</gene>
<name>A0A2U1B8Y3_9BACT</name>
<organism evidence="2 3">
    <name type="scientific">Victivallis vadensis</name>
    <dbReference type="NCBI Taxonomy" id="172901"/>
    <lineage>
        <taxon>Bacteria</taxon>
        <taxon>Pseudomonadati</taxon>
        <taxon>Lentisphaerota</taxon>
        <taxon>Lentisphaeria</taxon>
        <taxon>Victivallales</taxon>
        <taxon>Victivallaceae</taxon>
        <taxon>Victivallis</taxon>
    </lineage>
</organism>
<evidence type="ECO:0000313" key="2">
    <source>
        <dbReference type="EMBL" id="PVY45133.1"/>
    </source>
</evidence>
<accession>A0A2U1B8Y3</accession>
<sequence length="1030" mass="117792">MGLKWIMAAAMLLVATNFVMAAAVRVAVVGEEETVREIRSRLEAEQDIVLAEWKDAPEVSALYDPKIAAYPLPEADFLIVAAKERLVAVLNLRHSYLAAEFSPGREPVETAQRVLERIRKAATAEQSGYFWSVVIEEPHRLTSGTGGGNAPELLSAGLEEYWLKEPSCLVIDRHEPEKSCAEGGFFRYCFPIRLNSWVVRLREGKKNGFYLEAASFFGRRMFVAYTKEVPVTQETAVQLKEFDAGLKLFLKRNGAEKSPERQSYPNTLSGYRDQLGRLHIFSDRWFDLWAAAIKKYPYYSWGGELTQRSGGEQAVANSAYSSDHAFSMARKWLSGMREMRLRHAIPKMDPTGLVALSLQCNTFPRFGKNRKLPDIDWDAIKTLAAEARREYRLWYRARFGLKYDPERGLRTVPELQAYFRELENVGLREHNYYSLQDYYDGLSEVIAEEIRAADAFLTVEDTPERQRGIPPIGQFILSESFSTNTQTAVPERRILYEQIEAAQRSKSKLIRQLGCFWQLHREQDKVEYRPDESLKLFREYCRQVKEIYGREAPYLAVVNNKSKIKGGNFSIVQKKFKAIAAEVFGDDTDFLPSGRELYELRGLGRVPPRQVEKFLPVIRERMDFYLTSAAGKELQAIFNNMAWEGDDYFLQHDAKERRELIERFNSKVELSTPVPWGDRGVILNSIMRGGMIYLVGFRERQQLITLYRFNPESRQLDCCASSKVDLERAGRFGRGIVDTCGMFDVEGDYAVWMREKEGDGFRPDGNVFRPGIPKERVHVFDLKGKKAWTLTDFPHNGLRSVALLGGKLYIALNSANNTNSMLVRCDLSGDNREVLFDTGREEEQNSFDARDPFSRFLLRSNPFRGRLLLFGDSVLYEMDPNTMEASEISDETLGGNRTIVGDETLYIPGMDCRYLTYNLKSGKLQRVAVFDCSSTGVKEQDLLPYQWRLKFNYSYAGIPARALAFVLQGNRMLQPREQMVLIDLDHIEQSPPVLVPRQFNASPADAYPAKDGKSFWLVLPEGKIQLLTPR</sequence>
<evidence type="ECO:0000313" key="3">
    <source>
        <dbReference type="Proteomes" id="UP000245959"/>
    </source>
</evidence>
<dbReference type="SUPFAM" id="SSF63825">
    <property type="entry name" value="YWTD domain"/>
    <property type="match status" value="1"/>
</dbReference>
<feature type="chain" id="PRO_5015642986" evidence="1">
    <location>
        <begin position="22"/>
        <end position="1030"/>
    </location>
</feature>
<reference evidence="2 3" key="1">
    <citation type="submission" date="2018-04" db="EMBL/GenBank/DDBJ databases">
        <title>Genomic Encyclopedia of Type Strains, Phase IV (KMG-IV): sequencing the most valuable type-strain genomes for metagenomic binning, comparative biology and taxonomic classification.</title>
        <authorList>
            <person name="Goeker M."/>
        </authorList>
    </citation>
    <scope>NUCLEOTIDE SEQUENCE [LARGE SCALE GENOMIC DNA]</scope>
    <source>
        <strain evidence="2 3">DSM 14823</strain>
    </source>
</reference>
<comment type="caution">
    <text evidence="2">The sequence shown here is derived from an EMBL/GenBank/DDBJ whole genome shotgun (WGS) entry which is preliminary data.</text>
</comment>
<proteinExistence type="predicted"/>
<evidence type="ECO:0000256" key="1">
    <source>
        <dbReference type="SAM" id="SignalP"/>
    </source>
</evidence>
<feature type="signal peptide" evidence="1">
    <location>
        <begin position="1"/>
        <end position="21"/>
    </location>
</feature>
<keyword evidence="1" id="KW-0732">Signal</keyword>
<protein>
    <submittedName>
        <fullName evidence="2">Uncharacterized protein</fullName>
    </submittedName>
</protein>
<dbReference type="Proteomes" id="UP000245959">
    <property type="component" value="Unassembled WGS sequence"/>
</dbReference>
<keyword evidence="3" id="KW-1185">Reference proteome</keyword>
<dbReference type="AlphaFoldDB" id="A0A2U1B8Y3"/>
<dbReference type="EMBL" id="QEKH01000003">
    <property type="protein sequence ID" value="PVY45133.1"/>
    <property type="molecule type" value="Genomic_DNA"/>
</dbReference>